<dbReference type="NCBIfam" id="TIGR04433">
    <property type="entry name" value="UrcA_uranyl"/>
    <property type="match status" value="1"/>
</dbReference>
<dbReference type="RefSeq" id="WP_246385981.1">
    <property type="nucleotide sequence ID" value="NZ_JACICY010000006.1"/>
</dbReference>
<dbReference type="AlphaFoldDB" id="A0A7W6A1G7"/>
<name>A0A7W6A1G7_9SPHN</name>
<feature type="chain" id="PRO_5030936166" evidence="1">
    <location>
        <begin position="38"/>
        <end position="124"/>
    </location>
</feature>
<accession>A0A7W6A1G7</accession>
<evidence type="ECO:0000313" key="3">
    <source>
        <dbReference type="Proteomes" id="UP000562395"/>
    </source>
</evidence>
<evidence type="ECO:0000313" key="2">
    <source>
        <dbReference type="EMBL" id="MBB3861525.1"/>
    </source>
</evidence>
<evidence type="ECO:0000256" key="1">
    <source>
        <dbReference type="SAM" id="SignalP"/>
    </source>
</evidence>
<reference evidence="2 3" key="1">
    <citation type="submission" date="2020-08" db="EMBL/GenBank/DDBJ databases">
        <title>Genomic Encyclopedia of Type Strains, Phase IV (KMG-IV): sequencing the most valuable type-strain genomes for metagenomic binning, comparative biology and taxonomic classification.</title>
        <authorList>
            <person name="Goeker M."/>
        </authorList>
    </citation>
    <scope>NUCLEOTIDE SEQUENCE [LARGE SCALE GENOMIC DNA]</scope>
    <source>
        <strain evidence="2 3">DSM 14552</strain>
    </source>
</reference>
<feature type="signal peptide" evidence="1">
    <location>
        <begin position="1"/>
        <end position="37"/>
    </location>
</feature>
<keyword evidence="1" id="KW-0732">Signal</keyword>
<proteinExistence type="predicted"/>
<dbReference type="EMBL" id="JACICY010000006">
    <property type="protein sequence ID" value="MBB3861525.1"/>
    <property type="molecule type" value="Genomic_DNA"/>
</dbReference>
<gene>
    <name evidence="2" type="ORF">GGQ88_002809</name>
</gene>
<keyword evidence="3" id="KW-1185">Reference proteome</keyword>
<sequence>MSSAAAGEWRSFDVQEMIMKFVLVALATVALATSASAATTGNPFAKDQAVLNLSDLNLSTADGQQRLAIRMDQAARAVCGDNVASVHLALEAKARECRTSVVADIRAQIETRMAANGTSARFAK</sequence>
<dbReference type="InterPro" id="IPR030972">
    <property type="entry name" value="UrcA_uranyl"/>
</dbReference>
<protein>
    <submittedName>
        <fullName evidence="2">UrcA family protein</fullName>
    </submittedName>
</protein>
<organism evidence="2 3">
    <name type="scientific">Novosphingobium hassiacum</name>
    <dbReference type="NCBI Taxonomy" id="173676"/>
    <lineage>
        <taxon>Bacteria</taxon>
        <taxon>Pseudomonadati</taxon>
        <taxon>Pseudomonadota</taxon>
        <taxon>Alphaproteobacteria</taxon>
        <taxon>Sphingomonadales</taxon>
        <taxon>Sphingomonadaceae</taxon>
        <taxon>Novosphingobium</taxon>
    </lineage>
</organism>
<comment type="caution">
    <text evidence="2">The sequence shown here is derived from an EMBL/GenBank/DDBJ whole genome shotgun (WGS) entry which is preliminary data.</text>
</comment>
<dbReference type="Proteomes" id="UP000562395">
    <property type="component" value="Unassembled WGS sequence"/>
</dbReference>